<dbReference type="Proteomes" id="UP000277858">
    <property type="component" value="Chromosome"/>
</dbReference>
<organism evidence="6 7">
    <name type="scientific">Acidipropionibacterium jensenii</name>
    <dbReference type="NCBI Taxonomy" id="1749"/>
    <lineage>
        <taxon>Bacteria</taxon>
        <taxon>Bacillati</taxon>
        <taxon>Actinomycetota</taxon>
        <taxon>Actinomycetes</taxon>
        <taxon>Propionibacteriales</taxon>
        <taxon>Propionibacteriaceae</taxon>
        <taxon>Acidipropionibacterium</taxon>
    </lineage>
</organism>
<accession>A0A3S4WWU5</accession>
<evidence type="ECO:0000256" key="5">
    <source>
        <dbReference type="SAM" id="MobiDB-lite"/>
    </source>
</evidence>
<evidence type="ECO:0000256" key="2">
    <source>
        <dbReference type="ARBA" id="ARBA00022603"/>
    </source>
</evidence>
<evidence type="ECO:0000256" key="1">
    <source>
        <dbReference type="ARBA" id="ARBA00011900"/>
    </source>
</evidence>
<dbReference type="EMBL" id="LR134473">
    <property type="protein sequence ID" value="VEI03185.1"/>
    <property type="molecule type" value="Genomic_DNA"/>
</dbReference>
<dbReference type="PANTHER" id="PTHR33841">
    <property type="entry name" value="DNA METHYLTRANSFERASE YEEA-RELATED"/>
    <property type="match status" value="1"/>
</dbReference>
<dbReference type="GO" id="GO:0009007">
    <property type="term" value="F:site-specific DNA-methyltransferase (adenine-specific) activity"/>
    <property type="evidence" value="ECO:0007669"/>
    <property type="project" value="UniProtKB-EC"/>
</dbReference>
<keyword evidence="2" id="KW-0489">Methyltransferase</keyword>
<dbReference type="SUPFAM" id="SSF53335">
    <property type="entry name" value="S-adenosyl-L-methionine-dependent methyltransferases"/>
    <property type="match status" value="1"/>
</dbReference>
<keyword evidence="7" id="KW-1185">Reference proteome</keyword>
<name>A0A3S4WWU5_9ACTN</name>
<feature type="region of interest" description="Disordered" evidence="5">
    <location>
        <begin position="1503"/>
        <end position="1562"/>
    </location>
</feature>
<gene>
    <name evidence="6" type="ORF">NCTC13652_01384</name>
</gene>
<evidence type="ECO:0000256" key="3">
    <source>
        <dbReference type="ARBA" id="ARBA00022679"/>
    </source>
</evidence>
<sequence>MASSDALRVVEDWISEHYFTSDAANETFHRRVVDRRKEWDAAEEPTSRSRLTAARGELLAAMSALYPDATSGETLTNGDATGPQQQPTLVDDDVRDAAADLYKALRKKLGYQTGEFHQEGDTPVRRYGARGLAETPLAIVEAAPVQTLEDLFIKKAPTLLTAWTPLEEGEPLVSVSQALSEIFAPRGDGPAASFALVMAGRWLVVTEGSRFQQGRYLGVDLQTVLERNETKRAGELDTALTCIDAQSLAPDPDGAIWWSGTLEDSSRHTAGVSEDLREGVRTSIEIIANEVVARRRAQGLTPLPDDQAQSLAQQALRFLYRILFLLYAEASPQLGILPVGAPEYDAGYSVDRLRDLLQVRLTSQRARQGTHIHDSLGVLFRLIDKGHDGLQLPDGQLDADQPIDQGLQFHSLRADLFRPEATALIDQVGLGNEALQKVLSRLLLTKESKGRERGFISYVELGINQLGSVYEGLMSYTGFFASEELYEVAHDGNPAKGSWVVPIDRADDIDPKDFVRIEDPDTGERVPRRYSKGEFVFRLSGRERQQSASFYTPESLTKFTVGQALAELLDQDGETTPADDILNLTICEPAMGSGAFAIEAVNQLAQQYLDRKKKELGPEVVLDPDDYPAELQKVKASIALHQVYGVDLNATAVEFAEITLWLSSMAKGLQAPWFGLHLRRGNSLIGARRAVYRRSQIMDKSWLTAPPTDVPLTDIAARVQHDSDELTDAAGRIPHWLMPAAGWGSTAESKEAKNLAPDRVREIKAWRRRATGKLSKKEVDRLVDLGYQVEELWIMAYRRLLVAEQQTRRTIPLWGQEPDDSPDSYVTREQIEESLADPDGAYQRLRLIMDAWCALWFWPLTTDVKPPECDEWLVVCELILGTRRKKDRTTSASGAEALAPANAWEALASQESFELAGAGAVAHVSGLVSEHPWLAVCERVARQQGFFHWQLDFATVFGCGGFDLQLGNPPWVRPILDVDALLAEGDPWWMLAHKPSESARKQRREKTLRVPGMADEVLDGAGDTVGLAGYVGDPTNYPVLEGLQPDLYRCFMSQVWSHQSHYGISSLLHPETHFTDEKAGLLRENTYVRLRRHWQFVNEMRLFSEVHHLVTYGVHVYGGSRNVSFDQAIDLYHPDTVINSYRHNGDGDEPGFKYQGHWDTRPHRSRIQRVTDETLTVWRDLLESPVTPIRRTRMVYTVNREVADVLTRLAHADRMRSLRLRFSAGWHEKNDRTKGYFVQRWGVPDSWDEVILQGPHMFVGDPMYQAPNKTLKSNKDWSPIDLEHLAADAIPATAYKPAGDRAKYDRDYTHWDGDPARNHYRIAWRTMAANTGERTLIPAVLPLGSTHVDGLFSASALGGKHLAIVQGTMSSLVEDFLIRTSPKAHIRVPAVERLPLPSLGHPLIPALILRALRLNLDFSWVAAGWGFGGCVVELSIDSGRRVRRFAACRCGGRAVRAVGFFQMVGGQGAYRGLSRGGGQAPQHADCGDHGVDPWLAIRDVQDDAPAAPGEGGGDGEQAMAQLLGLPPPGLGLGVGQESHPGEQITGQGDDLAPDPVGPEPVEREVDQPGVLRIANPVLAAGPAAMPNLQIGQLTCLRVRGEGGQPVSVHIIEAQLGAGMRSFPPHDDPHPGRPSVQVQQPGELGHISAVTDLAVAVVGRCPHRLGDHGVQLGSLGGQGEPD</sequence>
<dbReference type="InterPro" id="IPR050953">
    <property type="entry name" value="N4_N6_ade-DNA_methylase"/>
</dbReference>
<dbReference type="Gene3D" id="3.40.50.150">
    <property type="entry name" value="Vaccinia Virus protein VP39"/>
    <property type="match status" value="1"/>
</dbReference>
<comment type="catalytic activity">
    <reaction evidence="4">
        <text>a 2'-deoxyadenosine in DNA + S-adenosyl-L-methionine = an N(6)-methyl-2'-deoxyadenosine in DNA + S-adenosyl-L-homocysteine + H(+)</text>
        <dbReference type="Rhea" id="RHEA:15197"/>
        <dbReference type="Rhea" id="RHEA-COMP:12418"/>
        <dbReference type="Rhea" id="RHEA-COMP:12419"/>
        <dbReference type="ChEBI" id="CHEBI:15378"/>
        <dbReference type="ChEBI" id="CHEBI:57856"/>
        <dbReference type="ChEBI" id="CHEBI:59789"/>
        <dbReference type="ChEBI" id="CHEBI:90615"/>
        <dbReference type="ChEBI" id="CHEBI:90616"/>
        <dbReference type="EC" id="2.1.1.72"/>
    </reaction>
</comment>
<evidence type="ECO:0000313" key="6">
    <source>
        <dbReference type="EMBL" id="VEI03185.1"/>
    </source>
</evidence>
<dbReference type="GO" id="GO:0032259">
    <property type="term" value="P:methylation"/>
    <property type="evidence" value="ECO:0007669"/>
    <property type="project" value="UniProtKB-KW"/>
</dbReference>
<dbReference type="PANTHER" id="PTHR33841:SF1">
    <property type="entry name" value="DNA METHYLTRANSFERASE A"/>
    <property type="match status" value="1"/>
</dbReference>
<protein>
    <recommendedName>
        <fullName evidence="1">site-specific DNA-methyltransferase (adenine-specific)</fullName>
        <ecNumber evidence="1">2.1.1.72</ecNumber>
    </recommendedName>
</protein>
<dbReference type="InterPro" id="IPR029063">
    <property type="entry name" value="SAM-dependent_MTases_sf"/>
</dbReference>
<keyword evidence="3" id="KW-0808">Transferase</keyword>
<reference evidence="6 7" key="1">
    <citation type="submission" date="2018-12" db="EMBL/GenBank/DDBJ databases">
        <authorList>
            <consortium name="Pathogen Informatics"/>
        </authorList>
    </citation>
    <scope>NUCLEOTIDE SEQUENCE [LARGE SCALE GENOMIC DNA]</scope>
    <source>
        <strain evidence="6 7">NCTC13652</strain>
    </source>
</reference>
<dbReference type="EC" id="2.1.1.72" evidence="1"/>
<evidence type="ECO:0000313" key="7">
    <source>
        <dbReference type="Proteomes" id="UP000277858"/>
    </source>
</evidence>
<dbReference type="REBASE" id="289398">
    <property type="entry name" value="Aje13652ORF1383P"/>
</dbReference>
<proteinExistence type="predicted"/>
<evidence type="ECO:0000256" key="4">
    <source>
        <dbReference type="ARBA" id="ARBA00047942"/>
    </source>
</evidence>